<evidence type="ECO:0000256" key="2">
    <source>
        <dbReference type="ARBA" id="ARBA00022630"/>
    </source>
</evidence>
<proteinExistence type="predicted"/>
<sequence length="376" mass="40254">MTSESAPGFGTTSTAPQVSARTHASFNPLRLKGIGQLTNSSVTLTFDVPDALREAYRFTPGQHLTLRTTIDGEEVRRSYSICAAPSSGLLQVAVKSLEGGAFSSHARTGLSVGDVLDVMTPAGRFGVPLDPTQRKAYAAIVAGSGITPVMSILPAVLETEPQSTFTLVYGNRDSGSVMFVEELADLKDRYPDRLQFVHVLSREPQDAELLTGRIDDAKLDVLLTSVVPPEVIDDWLLCGPFELVQQVRAALVDRGVENAAIHLELFHVDGESPRLARPRTEGTDAGCQVTVRLDGRTTTFSMPDEGSVLDATLAVRADAPFACKGGVCGTCRIKVVEGDVEMSRNFALEPDEIADGFALACQSVPTSDRLVVDYDA</sequence>
<dbReference type="EC" id="1.14.13.149" evidence="12"/>
<protein>
    <submittedName>
        <fullName evidence="12">1,2-phenylacetyl-CoA epoxidase subunit PaaE</fullName>
        <ecNumber evidence="12">1.14.13.149</ecNumber>
    </submittedName>
</protein>
<dbReference type="PANTHER" id="PTHR47354:SF8">
    <property type="entry name" value="1,2-PHENYLACETYL-COA EPOXIDASE, SUBUNIT E"/>
    <property type="match status" value="1"/>
</dbReference>
<evidence type="ECO:0000256" key="6">
    <source>
        <dbReference type="ARBA" id="ARBA00023002"/>
    </source>
</evidence>
<dbReference type="InterPro" id="IPR001041">
    <property type="entry name" value="2Fe-2S_ferredoxin-type"/>
</dbReference>
<dbReference type="Gene3D" id="2.40.30.10">
    <property type="entry name" value="Translation factors"/>
    <property type="match status" value="1"/>
</dbReference>
<evidence type="ECO:0000256" key="8">
    <source>
        <dbReference type="ARBA" id="ARBA00023014"/>
    </source>
</evidence>
<dbReference type="Gene3D" id="3.10.20.30">
    <property type="match status" value="1"/>
</dbReference>
<dbReference type="InterPro" id="IPR008333">
    <property type="entry name" value="Cbr1-like_FAD-bd_dom"/>
</dbReference>
<keyword evidence="5" id="KW-0274">FAD</keyword>
<dbReference type="GO" id="GO:0097266">
    <property type="term" value="F:phenylacetyl-CoA 1,2-epoxidase activity"/>
    <property type="evidence" value="ECO:0007669"/>
    <property type="project" value="UniProtKB-EC"/>
</dbReference>
<dbReference type="PRINTS" id="PR00406">
    <property type="entry name" value="CYTB5RDTASE"/>
</dbReference>
<dbReference type="EMBL" id="JBHSRD010000003">
    <property type="protein sequence ID" value="MFC6007379.1"/>
    <property type="molecule type" value="Genomic_DNA"/>
</dbReference>
<evidence type="ECO:0000256" key="4">
    <source>
        <dbReference type="ARBA" id="ARBA00022723"/>
    </source>
</evidence>
<keyword evidence="2" id="KW-0285">Flavoprotein</keyword>
<keyword evidence="7" id="KW-0408">Iron</keyword>
<dbReference type="PROSITE" id="PS51384">
    <property type="entry name" value="FAD_FR"/>
    <property type="match status" value="1"/>
</dbReference>
<dbReference type="PROSITE" id="PS51085">
    <property type="entry name" value="2FE2S_FER_2"/>
    <property type="match status" value="1"/>
</dbReference>
<dbReference type="Gene3D" id="3.40.50.80">
    <property type="entry name" value="Nucleotide-binding domain of ferredoxin-NADP reductase (FNR) module"/>
    <property type="match status" value="1"/>
</dbReference>
<evidence type="ECO:0000313" key="12">
    <source>
        <dbReference type="EMBL" id="MFC6007379.1"/>
    </source>
</evidence>
<dbReference type="PANTHER" id="PTHR47354">
    <property type="entry name" value="NADH OXIDOREDUCTASE HCR"/>
    <property type="match status" value="1"/>
</dbReference>
<reference evidence="13" key="1">
    <citation type="journal article" date="2019" name="Int. J. Syst. Evol. Microbiol.">
        <title>The Global Catalogue of Microorganisms (GCM) 10K type strain sequencing project: providing services to taxonomists for standard genome sequencing and annotation.</title>
        <authorList>
            <consortium name="The Broad Institute Genomics Platform"/>
            <consortium name="The Broad Institute Genome Sequencing Center for Infectious Disease"/>
            <person name="Wu L."/>
            <person name="Ma J."/>
        </authorList>
    </citation>
    <scope>NUCLEOTIDE SEQUENCE [LARGE SCALE GENOMIC DNA]</scope>
    <source>
        <strain evidence="13">KACC 14249</strain>
    </source>
</reference>
<keyword evidence="4" id="KW-0479">Metal-binding</keyword>
<dbReference type="InterPro" id="IPR011884">
    <property type="entry name" value="PaaE"/>
</dbReference>
<dbReference type="InterPro" id="IPR017938">
    <property type="entry name" value="Riboflavin_synthase-like_b-brl"/>
</dbReference>
<keyword evidence="6 12" id="KW-0560">Oxidoreductase</keyword>
<comment type="caution">
    <text evidence="12">The sequence shown here is derived from an EMBL/GenBank/DDBJ whole genome shotgun (WGS) entry which is preliminary data.</text>
</comment>
<dbReference type="NCBIfam" id="TIGR02160">
    <property type="entry name" value="PA_CoA_Oxy5"/>
    <property type="match status" value="1"/>
</dbReference>
<keyword evidence="8" id="KW-0411">Iron-sulfur</keyword>
<dbReference type="InterPro" id="IPR036010">
    <property type="entry name" value="2Fe-2S_ferredoxin-like_sf"/>
</dbReference>
<feature type="domain" description="2Fe-2S ferredoxin-type" evidence="10">
    <location>
        <begin position="287"/>
        <end position="376"/>
    </location>
</feature>
<keyword evidence="13" id="KW-1185">Reference proteome</keyword>
<dbReference type="SUPFAM" id="SSF54292">
    <property type="entry name" value="2Fe-2S ferredoxin-like"/>
    <property type="match status" value="1"/>
</dbReference>
<organism evidence="12 13">
    <name type="scientific">Angustibacter luteus</name>
    <dbReference type="NCBI Taxonomy" id="658456"/>
    <lineage>
        <taxon>Bacteria</taxon>
        <taxon>Bacillati</taxon>
        <taxon>Actinomycetota</taxon>
        <taxon>Actinomycetes</taxon>
        <taxon>Kineosporiales</taxon>
        <taxon>Kineosporiaceae</taxon>
    </lineage>
</organism>
<evidence type="ECO:0000259" key="11">
    <source>
        <dbReference type="PROSITE" id="PS51384"/>
    </source>
</evidence>
<dbReference type="SUPFAM" id="SSF52343">
    <property type="entry name" value="Ferredoxin reductase-like, C-terminal NADP-linked domain"/>
    <property type="match status" value="1"/>
</dbReference>
<dbReference type="InterPro" id="IPR012675">
    <property type="entry name" value="Beta-grasp_dom_sf"/>
</dbReference>
<keyword evidence="3" id="KW-0001">2Fe-2S</keyword>
<evidence type="ECO:0000259" key="10">
    <source>
        <dbReference type="PROSITE" id="PS51085"/>
    </source>
</evidence>
<name>A0ABW1JDI5_9ACTN</name>
<dbReference type="Pfam" id="PF00111">
    <property type="entry name" value="Fer2"/>
    <property type="match status" value="1"/>
</dbReference>
<dbReference type="InterPro" id="IPR050415">
    <property type="entry name" value="MRET"/>
</dbReference>
<accession>A0ABW1JDI5</accession>
<evidence type="ECO:0000256" key="1">
    <source>
        <dbReference type="ARBA" id="ARBA00001974"/>
    </source>
</evidence>
<dbReference type="PROSITE" id="PS00197">
    <property type="entry name" value="2FE2S_FER_1"/>
    <property type="match status" value="1"/>
</dbReference>
<dbReference type="RefSeq" id="WP_345716179.1">
    <property type="nucleotide sequence ID" value="NZ_BAABFP010000004.1"/>
</dbReference>
<comment type="cofactor">
    <cofactor evidence="1">
        <name>FAD</name>
        <dbReference type="ChEBI" id="CHEBI:57692"/>
    </cofactor>
</comment>
<evidence type="ECO:0000256" key="9">
    <source>
        <dbReference type="SAM" id="MobiDB-lite"/>
    </source>
</evidence>
<feature type="region of interest" description="Disordered" evidence="9">
    <location>
        <begin position="1"/>
        <end position="21"/>
    </location>
</feature>
<dbReference type="InterPro" id="IPR039261">
    <property type="entry name" value="FNR_nucleotide-bd"/>
</dbReference>
<dbReference type="CDD" id="cd00207">
    <property type="entry name" value="fer2"/>
    <property type="match status" value="1"/>
</dbReference>
<evidence type="ECO:0000256" key="5">
    <source>
        <dbReference type="ARBA" id="ARBA00022827"/>
    </source>
</evidence>
<feature type="domain" description="FAD-binding FR-type" evidence="11">
    <location>
        <begin position="24"/>
        <end position="128"/>
    </location>
</feature>
<dbReference type="Pfam" id="PF00970">
    <property type="entry name" value="FAD_binding_6"/>
    <property type="match status" value="1"/>
</dbReference>
<dbReference type="Proteomes" id="UP001596189">
    <property type="component" value="Unassembled WGS sequence"/>
</dbReference>
<dbReference type="InterPro" id="IPR006058">
    <property type="entry name" value="2Fe2S_fd_BS"/>
</dbReference>
<dbReference type="InterPro" id="IPR017927">
    <property type="entry name" value="FAD-bd_FR_type"/>
</dbReference>
<gene>
    <name evidence="12" type="primary">paaE</name>
    <name evidence="12" type="ORF">ACFQDO_09585</name>
</gene>
<evidence type="ECO:0000256" key="3">
    <source>
        <dbReference type="ARBA" id="ARBA00022714"/>
    </source>
</evidence>
<evidence type="ECO:0000313" key="13">
    <source>
        <dbReference type="Proteomes" id="UP001596189"/>
    </source>
</evidence>
<dbReference type="InterPro" id="IPR001433">
    <property type="entry name" value="OxRdtase_FAD/NAD-bd"/>
</dbReference>
<dbReference type="SUPFAM" id="SSF63380">
    <property type="entry name" value="Riboflavin synthase domain-like"/>
    <property type="match status" value="1"/>
</dbReference>
<dbReference type="CDD" id="cd06214">
    <property type="entry name" value="PA_degradation_oxidoreductase_like"/>
    <property type="match status" value="1"/>
</dbReference>
<evidence type="ECO:0000256" key="7">
    <source>
        <dbReference type="ARBA" id="ARBA00023004"/>
    </source>
</evidence>
<dbReference type="Pfam" id="PF00175">
    <property type="entry name" value="NAD_binding_1"/>
    <property type="match status" value="1"/>
</dbReference>